<dbReference type="KEGG" id="led:BBK82_29755"/>
<proteinExistence type="predicted"/>
<dbReference type="AlphaFoldDB" id="A0A1B2HPG9"/>
<sequence>MPGVDHPVLGELRAGLLEVPGEVVRGGEGGVAVGAGGFELFLQPCDHLVDLGAVVAEPAGAEVLRVSVQEIVDSHCPVLPRT</sequence>
<dbReference type="Proteomes" id="UP000093053">
    <property type="component" value="Chromosome"/>
</dbReference>
<reference evidence="1 2" key="1">
    <citation type="submission" date="2016-07" db="EMBL/GenBank/DDBJ databases">
        <title>Complete genome sequence of the Lentzea guizhouensis DHS C013.</title>
        <authorList>
            <person name="Cao C."/>
        </authorList>
    </citation>
    <scope>NUCLEOTIDE SEQUENCE [LARGE SCALE GENOMIC DNA]</scope>
    <source>
        <strain evidence="1 2">DHS C013</strain>
    </source>
</reference>
<accession>A0A1B2HPG9</accession>
<protein>
    <submittedName>
        <fullName evidence="1">Uncharacterized protein</fullName>
    </submittedName>
</protein>
<name>A0A1B2HPG9_9PSEU</name>
<organism evidence="1 2">
    <name type="scientific">Lentzea guizhouensis</name>
    <dbReference type="NCBI Taxonomy" id="1586287"/>
    <lineage>
        <taxon>Bacteria</taxon>
        <taxon>Bacillati</taxon>
        <taxon>Actinomycetota</taxon>
        <taxon>Actinomycetes</taxon>
        <taxon>Pseudonocardiales</taxon>
        <taxon>Pseudonocardiaceae</taxon>
        <taxon>Lentzea</taxon>
    </lineage>
</organism>
<dbReference type="STRING" id="1586287.BBK82_29755"/>
<keyword evidence="2" id="KW-1185">Reference proteome</keyword>
<gene>
    <name evidence="1" type="ORF">BBK82_29755</name>
</gene>
<evidence type="ECO:0000313" key="2">
    <source>
        <dbReference type="Proteomes" id="UP000093053"/>
    </source>
</evidence>
<evidence type="ECO:0000313" key="1">
    <source>
        <dbReference type="EMBL" id="ANZ39609.1"/>
    </source>
</evidence>
<dbReference type="EMBL" id="CP016793">
    <property type="protein sequence ID" value="ANZ39609.1"/>
    <property type="molecule type" value="Genomic_DNA"/>
</dbReference>